<dbReference type="GO" id="GO:0005737">
    <property type="term" value="C:cytoplasm"/>
    <property type="evidence" value="ECO:0007669"/>
    <property type="project" value="TreeGrafter"/>
</dbReference>
<dbReference type="GO" id="GO:0004806">
    <property type="term" value="F:triacylglycerol lipase activity"/>
    <property type="evidence" value="ECO:0007669"/>
    <property type="project" value="TreeGrafter"/>
</dbReference>
<dbReference type="EMBL" id="WMHW01000389">
    <property type="protein sequence ID" value="KAF4008233.1"/>
    <property type="molecule type" value="Genomic_DNA"/>
</dbReference>
<dbReference type="PANTHER" id="PTHR12406">
    <property type="entry name" value="CALCIUM-INDEPENDENT PHOSPHOLIPASE A2 IPLA2 -RELATED"/>
    <property type="match status" value="1"/>
</dbReference>
<dbReference type="PROSITE" id="PS51257">
    <property type="entry name" value="PROKAR_LIPOPROTEIN"/>
    <property type="match status" value="1"/>
</dbReference>
<dbReference type="GO" id="GO:0005811">
    <property type="term" value="C:lipid droplet"/>
    <property type="evidence" value="ECO:0007669"/>
    <property type="project" value="UniProtKB-SubCell"/>
</dbReference>
<protein>
    <recommendedName>
        <fullName evidence="4">phospholipase A2</fullName>
        <ecNumber evidence="4">3.1.1.4</ecNumber>
    </recommendedName>
</protein>
<evidence type="ECO:0000256" key="15">
    <source>
        <dbReference type="ARBA" id="ARBA00052658"/>
    </source>
</evidence>
<dbReference type="AlphaFoldDB" id="A0A833RLB4"/>
<evidence type="ECO:0000256" key="1">
    <source>
        <dbReference type="ARBA" id="ARBA00004370"/>
    </source>
</evidence>
<dbReference type="Gene3D" id="3.40.1090.10">
    <property type="entry name" value="Cytosolic phospholipase A2 catalytic domain"/>
    <property type="match status" value="1"/>
</dbReference>
<comment type="catalytic activity">
    <reaction evidence="14">
        <text>2 1-(9Z-octadecenoyl)-glycerol = 1,2-di-(9Z-octadecenoyl)-glycerol + glycerol</text>
        <dbReference type="Rhea" id="RHEA:38323"/>
        <dbReference type="ChEBI" id="CHEBI:17754"/>
        <dbReference type="ChEBI" id="CHEBI:52323"/>
        <dbReference type="ChEBI" id="CHEBI:75342"/>
    </reaction>
    <physiologicalReaction direction="left-to-right" evidence="14">
        <dbReference type="Rhea" id="RHEA:38324"/>
    </physiologicalReaction>
</comment>
<evidence type="ECO:0000256" key="12">
    <source>
        <dbReference type="ARBA" id="ARBA00050245"/>
    </source>
</evidence>
<comment type="subcellular location">
    <subcellularLocation>
        <location evidence="2">Lipid droplet</location>
    </subcellularLocation>
    <subcellularLocation>
        <location evidence="1">Membrane</location>
    </subcellularLocation>
</comment>
<evidence type="ECO:0000256" key="3">
    <source>
        <dbReference type="ARBA" id="ARBA00005189"/>
    </source>
</evidence>
<keyword evidence="21" id="KW-1185">Reference proteome</keyword>
<organism evidence="20 21">
    <name type="scientific">Cervus hanglu yarkandensis</name>
    <name type="common">Yarkand deer</name>
    <dbReference type="NCBI Taxonomy" id="84702"/>
    <lineage>
        <taxon>Eukaryota</taxon>
        <taxon>Metazoa</taxon>
        <taxon>Chordata</taxon>
        <taxon>Craniata</taxon>
        <taxon>Vertebrata</taxon>
        <taxon>Euteleostomi</taxon>
        <taxon>Mammalia</taxon>
        <taxon>Eutheria</taxon>
        <taxon>Laurasiatheria</taxon>
        <taxon>Artiodactyla</taxon>
        <taxon>Ruminantia</taxon>
        <taxon>Pecora</taxon>
        <taxon>Cervidae</taxon>
        <taxon>Cervinae</taxon>
        <taxon>Cervus</taxon>
    </lineage>
</organism>
<evidence type="ECO:0000256" key="10">
    <source>
        <dbReference type="ARBA" id="ARBA00023136"/>
    </source>
</evidence>
<keyword evidence="7" id="KW-0735">Signal-anchor</keyword>
<feature type="domain" description="PNPLA" evidence="19">
    <location>
        <begin position="10"/>
        <end position="182"/>
    </location>
</feature>
<gene>
    <name evidence="20" type="ORF">G4228_019910</name>
</gene>
<evidence type="ECO:0000256" key="17">
    <source>
        <dbReference type="PROSITE-ProRule" id="PRU01161"/>
    </source>
</evidence>
<comment type="caution">
    <text evidence="17">Lacks conserved residue(s) required for the propagation of feature annotation.</text>
</comment>
<comment type="pathway">
    <text evidence="3">Lipid metabolism.</text>
</comment>
<comment type="caution">
    <text evidence="20">The sequence shown here is derived from an EMBL/GenBank/DDBJ whole genome shotgun (WGS) entry which is preliminary data.</text>
</comment>
<proteinExistence type="predicted"/>
<evidence type="ECO:0000256" key="14">
    <source>
        <dbReference type="ARBA" id="ARBA00050827"/>
    </source>
</evidence>
<sequence>MYDPERGWSLSFAGCGFLGFYYVGVTSCLSERAPHLLRHARKFFGASSGTLHCAFYLAGIPLEQRLRILMDLVRTARSRNLGILHPAFSLSKYIRDGLHRHLPDNVHQLLSGKMVMSLTRVSDGENVLVSDFHSKAEVVDALYCSCYIPVVFGLIPPSFRGVVLGEMCLQGYLDALRFLEKNGIRDGPHLCLSVSPAESEPEAEPEAEPESLEPFLGVATREAWPEREELLEQVRLGVLSWDESVLETLSPKLTMGTGSGGWGGGAQRRRWSVTLSEQEGRPPRELWRKGELLLGKKQGRVTSAGWWGSRLPAWTSYPPESLLCLPSHAVMARGKQAPAEFVFYLFI</sequence>
<dbReference type="SUPFAM" id="SSF52151">
    <property type="entry name" value="FabD/lysophospholipase-like"/>
    <property type="match status" value="1"/>
</dbReference>
<reference evidence="20 21" key="1">
    <citation type="submission" date="2019-10" db="EMBL/GenBank/DDBJ databases">
        <title>Chromosome-level genome assembly of Tarim red deer.</title>
        <authorList>
            <person name="Ba H."/>
        </authorList>
    </citation>
    <scope>NUCLEOTIDE SEQUENCE [LARGE SCALE GENOMIC DNA]</scope>
    <source>
        <strain evidence="20">CEY-2017</strain>
        <tissue evidence="20">Blood</tissue>
    </source>
</reference>
<accession>A0A833RLB4</accession>
<keyword evidence="10 18" id="KW-0472">Membrane</keyword>
<dbReference type="GO" id="GO:0055088">
    <property type="term" value="P:lipid homeostasis"/>
    <property type="evidence" value="ECO:0007669"/>
    <property type="project" value="TreeGrafter"/>
</dbReference>
<comment type="catalytic activity">
    <reaction evidence="15">
        <text>1-(9Z-octadecenoyl)-glycerol + 1,2-di-(9Z-octadecenoyl)-glycerol = 1,2,3-tri-(9Z-octadecenoyl)-glycerol + glycerol</text>
        <dbReference type="Rhea" id="RHEA:38327"/>
        <dbReference type="ChEBI" id="CHEBI:17754"/>
        <dbReference type="ChEBI" id="CHEBI:52323"/>
        <dbReference type="ChEBI" id="CHEBI:53753"/>
        <dbReference type="ChEBI" id="CHEBI:75342"/>
    </reaction>
    <physiologicalReaction direction="left-to-right" evidence="15">
        <dbReference type="Rhea" id="RHEA:38328"/>
    </physiologicalReaction>
</comment>
<evidence type="ECO:0000256" key="13">
    <source>
        <dbReference type="ARBA" id="ARBA00050373"/>
    </source>
</evidence>
<evidence type="ECO:0000313" key="20">
    <source>
        <dbReference type="EMBL" id="KAF4008233.1"/>
    </source>
</evidence>
<keyword evidence="5" id="KW-0551">Lipid droplet</keyword>
<evidence type="ECO:0000313" key="21">
    <source>
        <dbReference type="Proteomes" id="UP000631465"/>
    </source>
</evidence>
<dbReference type="Proteomes" id="UP000631465">
    <property type="component" value="Unassembled WGS sequence"/>
</dbReference>
<comment type="catalytic activity">
    <reaction evidence="13">
        <text>1,2,3-tri-(9Z-octadecenoyl)-glycerol + H2O = 1,3-di-(9Z-octadecenoyl)-glycerol + (9Z)-octadecenoate + H(+)</text>
        <dbReference type="Rhea" id="RHEA:38387"/>
        <dbReference type="ChEBI" id="CHEBI:15377"/>
        <dbReference type="ChEBI" id="CHEBI:15378"/>
        <dbReference type="ChEBI" id="CHEBI:30823"/>
        <dbReference type="ChEBI" id="CHEBI:53753"/>
        <dbReference type="ChEBI" id="CHEBI:75735"/>
    </reaction>
    <physiologicalReaction direction="left-to-right" evidence="13">
        <dbReference type="Rhea" id="RHEA:38388"/>
    </physiologicalReaction>
</comment>
<evidence type="ECO:0000256" key="6">
    <source>
        <dbReference type="ARBA" id="ARBA00022692"/>
    </source>
</evidence>
<dbReference type="EC" id="3.1.1.4" evidence="4"/>
<dbReference type="GO" id="GO:0044281">
    <property type="term" value="P:small molecule metabolic process"/>
    <property type="evidence" value="ECO:0007669"/>
    <property type="project" value="UniProtKB-ARBA"/>
</dbReference>
<dbReference type="PROSITE" id="PS51635">
    <property type="entry name" value="PNPLA"/>
    <property type="match status" value="1"/>
</dbReference>
<keyword evidence="11" id="KW-0325">Glycoprotein</keyword>
<dbReference type="FunFam" id="3.40.1090.10:FF:000042">
    <property type="entry name" value="Patatin-like phospholipase domain-containing 3"/>
    <property type="match status" value="1"/>
</dbReference>
<evidence type="ECO:0000256" key="8">
    <source>
        <dbReference type="ARBA" id="ARBA00022989"/>
    </source>
</evidence>
<comment type="catalytic activity">
    <reaction evidence="12">
        <text>1-(9Z-octadecenoyl)-glycerol + 1,3-di-(9Z-octadecenoyl)-glycerol = 1,2,3-tri-(9Z-octadecenoyl)-glycerol + glycerol</text>
        <dbReference type="Rhea" id="RHEA:38331"/>
        <dbReference type="ChEBI" id="CHEBI:17754"/>
        <dbReference type="ChEBI" id="CHEBI:53753"/>
        <dbReference type="ChEBI" id="CHEBI:75342"/>
        <dbReference type="ChEBI" id="CHEBI:75735"/>
    </reaction>
    <physiologicalReaction direction="left-to-right" evidence="12">
        <dbReference type="Rhea" id="RHEA:38332"/>
    </physiologicalReaction>
</comment>
<dbReference type="InterPro" id="IPR033562">
    <property type="entry name" value="PLPL"/>
</dbReference>
<feature type="short sequence motif" description="GXSXG" evidence="17">
    <location>
        <begin position="45"/>
        <end position="49"/>
    </location>
</feature>
<dbReference type="InterPro" id="IPR002641">
    <property type="entry name" value="PNPLA_dom"/>
</dbReference>
<evidence type="ECO:0000256" key="5">
    <source>
        <dbReference type="ARBA" id="ARBA00022677"/>
    </source>
</evidence>
<dbReference type="PANTHER" id="PTHR12406:SF22">
    <property type="entry name" value="1-ACYLGLYCEROL-3-PHOSPHATE O-ACYLTRANSFERASE PNPLA3"/>
    <property type="match status" value="1"/>
</dbReference>
<name>A0A833RLB4_9CERV</name>
<dbReference type="GO" id="GO:0019433">
    <property type="term" value="P:triglyceride catabolic process"/>
    <property type="evidence" value="ECO:0007669"/>
    <property type="project" value="TreeGrafter"/>
</dbReference>
<keyword evidence="8 18" id="KW-1133">Transmembrane helix</keyword>
<dbReference type="InterPro" id="IPR016035">
    <property type="entry name" value="Acyl_Trfase/lysoPLipase"/>
</dbReference>
<feature type="short sequence motif" description="GXGXXG" evidence="17">
    <location>
        <begin position="14"/>
        <end position="19"/>
    </location>
</feature>
<evidence type="ECO:0000256" key="9">
    <source>
        <dbReference type="ARBA" id="ARBA00023098"/>
    </source>
</evidence>
<evidence type="ECO:0000259" key="19">
    <source>
        <dbReference type="PROSITE" id="PS51635"/>
    </source>
</evidence>
<dbReference type="GO" id="GO:0004623">
    <property type="term" value="F:phospholipase A2 activity"/>
    <property type="evidence" value="ECO:0007669"/>
    <property type="project" value="UniProtKB-EC"/>
</dbReference>
<evidence type="ECO:0000256" key="7">
    <source>
        <dbReference type="ARBA" id="ARBA00022968"/>
    </source>
</evidence>
<evidence type="ECO:0000256" key="16">
    <source>
        <dbReference type="ARBA" id="ARBA00060536"/>
    </source>
</evidence>
<keyword evidence="9" id="KW-0443">Lipid metabolism</keyword>
<dbReference type="GO" id="GO:0016020">
    <property type="term" value="C:membrane"/>
    <property type="evidence" value="ECO:0007669"/>
    <property type="project" value="UniProtKB-SubCell"/>
</dbReference>
<evidence type="ECO:0000256" key="11">
    <source>
        <dbReference type="ARBA" id="ARBA00023180"/>
    </source>
</evidence>
<comment type="pathway">
    <text evidence="16">Glycerolipid metabolism.</text>
</comment>
<evidence type="ECO:0000256" key="18">
    <source>
        <dbReference type="SAM" id="Phobius"/>
    </source>
</evidence>
<evidence type="ECO:0000256" key="2">
    <source>
        <dbReference type="ARBA" id="ARBA00004502"/>
    </source>
</evidence>
<evidence type="ECO:0000256" key="4">
    <source>
        <dbReference type="ARBA" id="ARBA00013278"/>
    </source>
</evidence>
<dbReference type="Pfam" id="PF01734">
    <property type="entry name" value="Patatin"/>
    <property type="match status" value="1"/>
</dbReference>
<keyword evidence="6 18" id="KW-0812">Transmembrane</keyword>
<feature type="transmembrane region" description="Helical" evidence="18">
    <location>
        <begin position="6"/>
        <end position="23"/>
    </location>
</feature>